<dbReference type="GO" id="GO:0016757">
    <property type="term" value="F:glycosyltransferase activity"/>
    <property type="evidence" value="ECO:0007669"/>
    <property type="project" value="InterPro"/>
</dbReference>
<dbReference type="PANTHER" id="PTHR45947:SF3">
    <property type="entry name" value="SULFOQUINOVOSYL TRANSFERASE SQD2"/>
    <property type="match status" value="1"/>
</dbReference>
<dbReference type="PANTHER" id="PTHR45947">
    <property type="entry name" value="SULFOQUINOVOSYL TRANSFERASE SQD2"/>
    <property type="match status" value="1"/>
</dbReference>
<dbReference type="STRING" id="37752.IW18_19455"/>
<evidence type="ECO:0000313" key="3">
    <source>
        <dbReference type="EMBL" id="KIO51189.1"/>
    </source>
</evidence>
<comment type="caution">
    <text evidence="3">The sequence shown here is derived from an EMBL/GenBank/DDBJ whole genome shotgun (WGS) entry which is preliminary data.</text>
</comment>
<dbReference type="EMBL" id="JPRK01000018">
    <property type="protein sequence ID" value="KIO51189.1"/>
    <property type="molecule type" value="Genomic_DNA"/>
</dbReference>
<dbReference type="Pfam" id="PF00534">
    <property type="entry name" value="Glycos_transf_1"/>
    <property type="match status" value="1"/>
</dbReference>
<feature type="domain" description="Glycosyl transferase family 1" evidence="1">
    <location>
        <begin position="193"/>
        <end position="350"/>
    </location>
</feature>
<keyword evidence="6" id="KW-1185">Reference proteome</keyword>
<name>A0A0D0EDU0_9FLAO</name>
<dbReference type="InterPro" id="IPR028098">
    <property type="entry name" value="Glyco_trans_4-like_N"/>
</dbReference>
<gene>
    <name evidence="4" type="ORF">B0A73_15515</name>
    <name evidence="3" type="ORF">IW18_19455</name>
</gene>
<sequence>MKKIKIAHVLHSVGGVDVSLRQILHNLDTVNFESIVIHGDSDIKDEFVDKDSKPVVHYQLPIYREISFFNDLTAILKAWKIIRKENPDFIHSHSTKGGVIGRIVGFMTGTKILHTPQAFSFLSAETKTKKTFFLKVEKILSKGETILLASSQSELKRAINEVGFPKTKTNLFNNSIEPIEKILDLSIPKTWPDEYLCTVGRPCYQKNIEELIVVLHELNKTVDVHLVILGVGHHADHLKQVENLIAELNLKNKVTLLNWTTREDVLNIISKSKLYLSTARYEGLPYSIIESLALSIPSVVSDCDGNRDLILNDYNGYCVKENNTIEFSQKINTLLQDEKLYNEFSKNARATFEKHHNIYKTIKDLESIYREELK</sequence>
<evidence type="ECO:0000313" key="5">
    <source>
        <dbReference type="Proteomes" id="UP000032061"/>
    </source>
</evidence>
<evidence type="ECO:0000313" key="4">
    <source>
        <dbReference type="EMBL" id="OXA86255.1"/>
    </source>
</evidence>
<dbReference type="Pfam" id="PF13439">
    <property type="entry name" value="Glyco_transf_4"/>
    <property type="match status" value="1"/>
</dbReference>
<protein>
    <submittedName>
        <fullName evidence="3">Exopolysaccharide biosynthesis protein</fullName>
    </submittedName>
    <submittedName>
        <fullName evidence="4">Glycosyltransferase family 1 protein</fullName>
    </submittedName>
</protein>
<reference evidence="4 6" key="2">
    <citation type="submission" date="2016-11" db="EMBL/GenBank/DDBJ databases">
        <title>Whole genomes of Flavobacteriaceae.</title>
        <authorList>
            <person name="Stine C."/>
            <person name="Li C."/>
            <person name="Tadesse D."/>
        </authorList>
    </citation>
    <scope>NUCLEOTIDE SEQUENCE [LARGE SCALE GENOMIC DNA]</scope>
    <source>
        <strain evidence="4 6">ATCC 51468</strain>
    </source>
</reference>
<dbReference type="InterPro" id="IPR050194">
    <property type="entry name" value="Glycosyltransferase_grp1"/>
</dbReference>
<dbReference type="OrthoDB" id="9806653at2"/>
<feature type="domain" description="Glycosyltransferase subfamily 4-like N-terminal" evidence="2">
    <location>
        <begin position="13"/>
        <end position="176"/>
    </location>
</feature>
<dbReference type="InterPro" id="IPR001296">
    <property type="entry name" value="Glyco_trans_1"/>
</dbReference>
<dbReference type="Proteomes" id="UP000198302">
    <property type="component" value="Unassembled WGS sequence"/>
</dbReference>
<reference evidence="3 5" key="1">
    <citation type="submission" date="2015-01" db="EMBL/GenBank/DDBJ databases">
        <title>Genome of Flavobacterium hibernum DSM 12611.</title>
        <authorList>
            <person name="Stropko S.J."/>
            <person name="Pipes S.E."/>
            <person name="Newman J.D."/>
        </authorList>
    </citation>
    <scope>NUCLEOTIDE SEQUENCE [LARGE SCALE GENOMIC DNA]</scope>
    <source>
        <strain evidence="3 5">DSM 12611</strain>
    </source>
</reference>
<evidence type="ECO:0000259" key="2">
    <source>
        <dbReference type="Pfam" id="PF13439"/>
    </source>
</evidence>
<evidence type="ECO:0000313" key="6">
    <source>
        <dbReference type="Proteomes" id="UP000198302"/>
    </source>
</evidence>
<dbReference type="EMBL" id="MUGX01000018">
    <property type="protein sequence ID" value="OXA86255.1"/>
    <property type="molecule type" value="Genomic_DNA"/>
</dbReference>
<proteinExistence type="predicted"/>
<dbReference type="RefSeq" id="WP_041519841.1">
    <property type="nucleotide sequence ID" value="NZ_JPRK01000018.1"/>
</dbReference>
<dbReference type="Gene3D" id="3.40.50.2000">
    <property type="entry name" value="Glycogen Phosphorylase B"/>
    <property type="match status" value="2"/>
</dbReference>
<evidence type="ECO:0000259" key="1">
    <source>
        <dbReference type="Pfam" id="PF00534"/>
    </source>
</evidence>
<organism evidence="3 5">
    <name type="scientific">Flavobacterium hibernum</name>
    <dbReference type="NCBI Taxonomy" id="37752"/>
    <lineage>
        <taxon>Bacteria</taxon>
        <taxon>Pseudomonadati</taxon>
        <taxon>Bacteroidota</taxon>
        <taxon>Flavobacteriia</taxon>
        <taxon>Flavobacteriales</taxon>
        <taxon>Flavobacteriaceae</taxon>
        <taxon>Flavobacterium</taxon>
    </lineage>
</organism>
<dbReference type="AlphaFoldDB" id="A0A0D0EDU0"/>
<dbReference type="Proteomes" id="UP000032061">
    <property type="component" value="Unassembled WGS sequence"/>
</dbReference>
<dbReference type="SUPFAM" id="SSF53756">
    <property type="entry name" value="UDP-Glycosyltransferase/glycogen phosphorylase"/>
    <property type="match status" value="1"/>
</dbReference>
<accession>A0A0D0EDU0</accession>